<dbReference type="Gene3D" id="1.25.40.10">
    <property type="entry name" value="Tetratricopeptide repeat domain"/>
    <property type="match status" value="1"/>
</dbReference>
<evidence type="ECO:0000256" key="1">
    <source>
        <dbReference type="PROSITE-ProRule" id="PRU00339"/>
    </source>
</evidence>
<reference evidence="2" key="2">
    <citation type="journal article" date="2021" name="PeerJ">
        <title>Extensive microbial diversity within the chicken gut microbiome revealed by metagenomics and culture.</title>
        <authorList>
            <person name="Gilroy R."/>
            <person name="Ravi A."/>
            <person name="Getino M."/>
            <person name="Pursley I."/>
            <person name="Horton D.L."/>
            <person name="Alikhan N.F."/>
            <person name="Baker D."/>
            <person name="Gharbi K."/>
            <person name="Hall N."/>
            <person name="Watson M."/>
            <person name="Adriaenssens E.M."/>
            <person name="Foster-Nyarko E."/>
            <person name="Jarju S."/>
            <person name="Secka A."/>
            <person name="Antonio M."/>
            <person name="Oren A."/>
            <person name="Chaudhuri R.R."/>
            <person name="La Ragione R."/>
            <person name="Hildebrand F."/>
            <person name="Pallen M.J."/>
        </authorList>
    </citation>
    <scope>NUCLEOTIDE SEQUENCE</scope>
    <source>
        <strain evidence="2">13766</strain>
    </source>
</reference>
<name>A0A9D1FY25_9FIRM</name>
<accession>A0A9D1FY25</accession>
<dbReference type="AlphaFoldDB" id="A0A9D1FY25"/>
<organism evidence="2 3">
    <name type="scientific">Candidatus Alectryocaccomicrobium excrementavium</name>
    <dbReference type="NCBI Taxonomy" id="2840668"/>
    <lineage>
        <taxon>Bacteria</taxon>
        <taxon>Bacillati</taxon>
        <taxon>Bacillota</taxon>
        <taxon>Clostridia</taxon>
        <taxon>Candidatus Alectryocaccomicrobium</taxon>
    </lineage>
</organism>
<dbReference type="PANTHER" id="PTHR12558:SF13">
    <property type="entry name" value="CELL DIVISION CYCLE PROTEIN 27 HOMOLOG"/>
    <property type="match status" value="1"/>
</dbReference>
<dbReference type="PROSITE" id="PS50005">
    <property type="entry name" value="TPR"/>
    <property type="match status" value="1"/>
</dbReference>
<gene>
    <name evidence="2" type="ORF">IAA84_01480</name>
</gene>
<protein>
    <submittedName>
        <fullName evidence="2">Tetratricopeptide repeat protein</fullName>
    </submittedName>
</protein>
<dbReference type="SMART" id="SM00028">
    <property type="entry name" value="TPR"/>
    <property type="match status" value="1"/>
</dbReference>
<dbReference type="SUPFAM" id="SSF81901">
    <property type="entry name" value="HCP-like"/>
    <property type="match status" value="1"/>
</dbReference>
<sequence>MGFLTNFNARKAYMKHVQGNRAFEAGKAEEGREMHKQALEGYEKAYKEGMNDPNYLMAYSVLLMRAGDFEKSREIMLKLDKMKLTADQRKQLHINYSVLQWKMGNLDKAIEQMRVVAAGGKTAMVYTTLGQYLIDKAIQTGDFTEAIEFNNEAYEYDEEDAGTLDNLGQLKYAMGERDAAKDFFRRALEQKPSQTITLYNLARLLHEDGEDAEARTLLARAVDGNFSSLCPVSREEVLALQKEIG</sequence>
<proteinExistence type="predicted"/>
<dbReference type="Proteomes" id="UP000824140">
    <property type="component" value="Unassembled WGS sequence"/>
</dbReference>
<dbReference type="InterPro" id="IPR011990">
    <property type="entry name" value="TPR-like_helical_dom_sf"/>
</dbReference>
<dbReference type="EMBL" id="DVJN01000028">
    <property type="protein sequence ID" value="HIS91668.1"/>
    <property type="molecule type" value="Genomic_DNA"/>
</dbReference>
<dbReference type="InterPro" id="IPR019734">
    <property type="entry name" value="TPR_rpt"/>
</dbReference>
<evidence type="ECO:0000313" key="2">
    <source>
        <dbReference type="EMBL" id="HIS91668.1"/>
    </source>
</evidence>
<keyword evidence="1" id="KW-0802">TPR repeat</keyword>
<dbReference type="Pfam" id="PF13432">
    <property type="entry name" value="TPR_16"/>
    <property type="match status" value="1"/>
</dbReference>
<dbReference type="PANTHER" id="PTHR12558">
    <property type="entry name" value="CELL DIVISION CYCLE 16,23,27"/>
    <property type="match status" value="1"/>
</dbReference>
<reference evidence="2" key="1">
    <citation type="submission" date="2020-10" db="EMBL/GenBank/DDBJ databases">
        <authorList>
            <person name="Gilroy R."/>
        </authorList>
    </citation>
    <scope>NUCLEOTIDE SEQUENCE</scope>
    <source>
        <strain evidence="2">13766</strain>
    </source>
</reference>
<evidence type="ECO:0000313" key="3">
    <source>
        <dbReference type="Proteomes" id="UP000824140"/>
    </source>
</evidence>
<feature type="repeat" description="TPR" evidence="1">
    <location>
        <begin position="161"/>
        <end position="194"/>
    </location>
</feature>
<comment type="caution">
    <text evidence="2">The sequence shown here is derived from an EMBL/GenBank/DDBJ whole genome shotgun (WGS) entry which is preliminary data.</text>
</comment>